<feature type="domain" description="DNA binding HTH" evidence="1">
    <location>
        <begin position="19"/>
        <end position="59"/>
    </location>
</feature>
<protein>
    <submittedName>
        <fullName evidence="2">Sigma-54-dependent Fis family transcriptional regulator</fullName>
    </submittedName>
</protein>
<dbReference type="AlphaFoldDB" id="A0A538S8Z2"/>
<comment type="caution">
    <text evidence="2">The sequence shown here is derived from an EMBL/GenBank/DDBJ whole genome shotgun (WGS) entry which is preliminary data.</text>
</comment>
<dbReference type="InterPro" id="IPR009057">
    <property type="entry name" value="Homeodomain-like_sf"/>
</dbReference>
<proteinExistence type="predicted"/>
<dbReference type="Gene3D" id="1.10.10.60">
    <property type="entry name" value="Homeodomain-like"/>
    <property type="match status" value="1"/>
</dbReference>
<feature type="non-terminal residue" evidence="2">
    <location>
        <position position="1"/>
    </location>
</feature>
<organism evidence="2 3">
    <name type="scientific">Eiseniibacteriota bacterium</name>
    <dbReference type="NCBI Taxonomy" id="2212470"/>
    <lineage>
        <taxon>Bacteria</taxon>
        <taxon>Candidatus Eiseniibacteriota</taxon>
    </lineage>
</organism>
<dbReference type="Pfam" id="PF02954">
    <property type="entry name" value="HTH_8"/>
    <property type="match status" value="1"/>
</dbReference>
<dbReference type="GO" id="GO:0043565">
    <property type="term" value="F:sequence-specific DNA binding"/>
    <property type="evidence" value="ECO:0007669"/>
    <property type="project" value="InterPro"/>
</dbReference>
<evidence type="ECO:0000313" key="2">
    <source>
        <dbReference type="EMBL" id="TMQ47831.1"/>
    </source>
</evidence>
<evidence type="ECO:0000259" key="1">
    <source>
        <dbReference type="Pfam" id="PF02954"/>
    </source>
</evidence>
<accession>A0A538S8Z2</accession>
<reference evidence="2 3" key="1">
    <citation type="journal article" date="2019" name="Nat. Microbiol.">
        <title>Mediterranean grassland soil C-N compound turnover is dependent on rainfall and depth, and is mediated by genomically divergent microorganisms.</title>
        <authorList>
            <person name="Diamond S."/>
            <person name="Andeer P.F."/>
            <person name="Li Z."/>
            <person name="Crits-Christoph A."/>
            <person name="Burstein D."/>
            <person name="Anantharaman K."/>
            <person name="Lane K.R."/>
            <person name="Thomas B.C."/>
            <person name="Pan C."/>
            <person name="Northen T.R."/>
            <person name="Banfield J.F."/>
        </authorList>
    </citation>
    <scope>NUCLEOTIDE SEQUENCE [LARGE SCALE GENOMIC DNA]</scope>
    <source>
        <strain evidence="2">WS_3</strain>
    </source>
</reference>
<sequence>EGELDLGGGPAPASLTEELEQAERGRIVEALRAARGSRTEAAQLLGMPRTTMLNKMKRYGIT</sequence>
<evidence type="ECO:0000313" key="3">
    <source>
        <dbReference type="Proteomes" id="UP000320184"/>
    </source>
</evidence>
<dbReference type="SUPFAM" id="SSF46689">
    <property type="entry name" value="Homeodomain-like"/>
    <property type="match status" value="1"/>
</dbReference>
<name>A0A538S8Z2_UNCEI</name>
<dbReference type="EMBL" id="VBOT01000165">
    <property type="protein sequence ID" value="TMQ47831.1"/>
    <property type="molecule type" value="Genomic_DNA"/>
</dbReference>
<dbReference type="Proteomes" id="UP000320184">
    <property type="component" value="Unassembled WGS sequence"/>
</dbReference>
<gene>
    <name evidence="2" type="ORF">E6K73_13120</name>
</gene>
<dbReference type="PRINTS" id="PR01590">
    <property type="entry name" value="HTHFIS"/>
</dbReference>
<dbReference type="InterPro" id="IPR002197">
    <property type="entry name" value="HTH_Fis"/>
</dbReference>